<dbReference type="PANTHER" id="PTHR30509:SF9">
    <property type="entry name" value="MULTIDRUG RESISTANCE PROTEIN MDTO"/>
    <property type="match status" value="1"/>
</dbReference>
<evidence type="ECO:0000256" key="2">
    <source>
        <dbReference type="ARBA" id="ARBA00022448"/>
    </source>
</evidence>
<reference evidence="9" key="1">
    <citation type="submission" date="2022-07" db="EMBL/GenBank/DDBJ databases">
        <title>Alkalimarinus sp. nov., isolated from gut of a Alitta virens.</title>
        <authorList>
            <person name="Yang A.I."/>
            <person name="Shin N.-R."/>
        </authorList>
    </citation>
    <scope>NUCLEOTIDE SEQUENCE</scope>
    <source>
        <strain evidence="9">FA028</strain>
    </source>
</reference>
<evidence type="ECO:0000256" key="5">
    <source>
        <dbReference type="ARBA" id="ARBA00022989"/>
    </source>
</evidence>
<evidence type="ECO:0000256" key="7">
    <source>
        <dbReference type="SAM" id="MobiDB-lite"/>
    </source>
</evidence>
<feature type="transmembrane region" description="Helical" evidence="8">
    <location>
        <begin position="94"/>
        <end position="116"/>
    </location>
</feature>
<comment type="subcellular location">
    <subcellularLocation>
        <location evidence="1">Cell membrane</location>
        <topology evidence="1">Multi-pass membrane protein</topology>
    </subcellularLocation>
</comment>
<sequence>MSEKALDDIKNPVSPPTAQSPQPSPSFKQWLSFNQWLWPFCLSEKFKFASKVALSLTLAFLIPMAMGWPQASTAATTVMLIASISSQCESLAKGTFRVIGTIIGAVIGLLLVGLFAQDRLQYMLAVSIIVAIVFYIRNAYTKDPTLFMLTGVMVLMMSNGGDADGAFIYGIDRAFMTTFGVVIYTLVGVFVFPTKAEQNLTQLANELSTLQLKMFERITAQDNYKDENDTVLIQQLYGAQDALEKRYELLRSEHTELAAYKKEWDLALHYYKQLTQLLVSVAQSSDEEDLDRSLLINDYHRTISQIQALFESTQTAWHSTGNEPMLTREHDVAFNEEALKRRSHLQRGSIIAFGYFLNSLQQKLPNLIETIRCIDSVTGRITFKEPQPKQSGMFLWWDAENAKTAIKVFVGYWIAGLFWIYFNPPGGYSFVIFSTIFISLLSFLPIHPVMLLVLFTFGFLFAVPSYVFILPQLTLGIELGIFIFIYTFIAFYLFKGPITIFFLLGLFILGIDNTMNYHFGIILTIMLLFYLVVLMIIISYYVPFSSKPEHLFSTMRERFFRHAAGVMRFSQFTRPTNAKFNLTQLNLVQLNLVQLRYRWHIKTMSVTVNKLKLWGAKTNHQYFGLPSAEPLNAFAEACNLLSHQLTTFELAEQKLRNNRLVAHASEAYSKNDSSQAAIMLIEALASGKEAESISKLYSAYYNNYQDTENKLEHFFKNVDLERCSHKEISGFYILLHLKKNIFDAINQCKATYEDVNWASLRQNRF</sequence>
<feature type="region of interest" description="Disordered" evidence="7">
    <location>
        <begin position="1"/>
        <end position="25"/>
    </location>
</feature>
<protein>
    <submittedName>
        <fullName evidence="9">FUSC family protein</fullName>
    </submittedName>
</protein>
<dbReference type="PANTHER" id="PTHR30509">
    <property type="entry name" value="P-HYDROXYBENZOIC ACID EFFLUX PUMP SUBUNIT-RELATED"/>
    <property type="match status" value="1"/>
</dbReference>
<feature type="transmembrane region" description="Helical" evidence="8">
    <location>
        <begin position="428"/>
        <end position="444"/>
    </location>
</feature>
<name>A0A9E8HGL2_9ALTE</name>
<feature type="compositionally biased region" description="Basic and acidic residues" evidence="7">
    <location>
        <begin position="1"/>
        <end position="10"/>
    </location>
</feature>
<gene>
    <name evidence="9" type="ORF">NNL22_14890</name>
</gene>
<feature type="transmembrane region" description="Helical" evidence="8">
    <location>
        <begin position="122"/>
        <end position="140"/>
    </location>
</feature>
<keyword evidence="6 8" id="KW-0472">Membrane</keyword>
<feature type="transmembrane region" description="Helical" evidence="8">
    <location>
        <begin position="481"/>
        <end position="509"/>
    </location>
</feature>
<dbReference type="InterPro" id="IPR006726">
    <property type="entry name" value="PHBA_efflux_AaeB/fusaric-R"/>
</dbReference>
<feature type="transmembrane region" description="Helical" evidence="8">
    <location>
        <begin position="52"/>
        <end position="82"/>
    </location>
</feature>
<evidence type="ECO:0000256" key="6">
    <source>
        <dbReference type="ARBA" id="ARBA00023136"/>
    </source>
</evidence>
<proteinExistence type="predicted"/>
<dbReference type="GO" id="GO:0022857">
    <property type="term" value="F:transmembrane transporter activity"/>
    <property type="evidence" value="ECO:0007669"/>
    <property type="project" value="InterPro"/>
</dbReference>
<accession>A0A9E8HGL2</accession>
<evidence type="ECO:0000313" key="10">
    <source>
        <dbReference type="Proteomes" id="UP001164472"/>
    </source>
</evidence>
<keyword evidence="2" id="KW-0813">Transport</keyword>
<keyword evidence="4 8" id="KW-0812">Transmembrane</keyword>
<evidence type="ECO:0000256" key="1">
    <source>
        <dbReference type="ARBA" id="ARBA00004651"/>
    </source>
</evidence>
<dbReference type="EMBL" id="CP101527">
    <property type="protein sequence ID" value="UZW74295.1"/>
    <property type="molecule type" value="Genomic_DNA"/>
</dbReference>
<keyword evidence="10" id="KW-1185">Reference proteome</keyword>
<dbReference type="AlphaFoldDB" id="A0A9E8HGL2"/>
<dbReference type="Pfam" id="PF04632">
    <property type="entry name" value="FUSC"/>
    <property type="match status" value="1"/>
</dbReference>
<dbReference type="GO" id="GO:0005886">
    <property type="term" value="C:plasma membrane"/>
    <property type="evidence" value="ECO:0007669"/>
    <property type="project" value="UniProtKB-SubCell"/>
</dbReference>
<evidence type="ECO:0000256" key="3">
    <source>
        <dbReference type="ARBA" id="ARBA00022475"/>
    </source>
</evidence>
<evidence type="ECO:0000313" key="9">
    <source>
        <dbReference type="EMBL" id="UZW74295.1"/>
    </source>
</evidence>
<keyword evidence="3" id="KW-1003">Cell membrane</keyword>
<dbReference type="Proteomes" id="UP001164472">
    <property type="component" value="Chromosome"/>
</dbReference>
<keyword evidence="5 8" id="KW-1133">Transmembrane helix</keyword>
<organism evidence="9 10">
    <name type="scientific">Alkalimarinus sediminis</name>
    <dbReference type="NCBI Taxonomy" id="1632866"/>
    <lineage>
        <taxon>Bacteria</taxon>
        <taxon>Pseudomonadati</taxon>
        <taxon>Pseudomonadota</taxon>
        <taxon>Gammaproteobacteria</taxon>
        <taxon>Alteromonadales</taxon>
        <taxon>Alteromonadaceae</taxon>
        <taxon>Alkalimarinus</taxon>
    </lineage>
</organism>
<dbReference type="RefSeq" id="WP_251812532.1">
    <property type="nucleotide sequence ID" value="NZ_CP101527.1"/>
</dbReference>
<evidence type="ECO:0000256" key="8">
    <source>
        <dbReference type="SAM" id="Phobius"/>
    </source>
</evidence>
<evidence type="ECO:0000256" key="4">
    <source>
        <dbReference type="ARBA" id="ARBA00022692"/>
    </source>
</evidence>
<feature type="transmembrane region" description="Helical" evidence="8">
    <location>
        <begin position="404"/>
        <end position="422"/>
    </location>
</feature>
<feature type="transmembrane region" description="Helical" evidence="8">
    <location>
        <begin position="451"/>
        <end position="469"/>
    </location>
</feature>
<feature type="transmembrane region" description="Helical" evidence="8">
    <location>
        <begin position="521"/>
        <end position="542"/>
    </location>
</feature>
<dbReference type="KEGG" id="asem:NNL22_14890"/>
<feature type="transmembrane region" description="Helical" evidence="8">
    <location>
        <begin position="174"/>
        <end position="192"/>
    </location>
</feature>